<evidence type="ECO:0000313" key="1">
    <source>
        <dbReference type="EMBL" id="KAF6407253.1"/>
    </source>
</evidence>
<name>A0A7J8C8S9_MOLMO</name>
<protein>
    <submittedName>
        <fullName evidence="1">Uncharacterized protein</fullName>
    </submittedName>
</protein>
<evidence type="ECO:0000313" key="2">
    <source>
        <dbReference type="Proteomes" id="UP000550707"/>
    </source>
</evidence>
<proteinExistence type="predicted"/>
<dbReference type="InParanoid" id="A0A7J8C8S9"/>
<sequence>MDFQVILVSLKTYGIFNCTYFLNRQVCLVLPSLPPALLDTGAPATFPCIFPLFGYTFTNTFFFSPLHMGFLSCKWVLCTPGFLCSEVPSDYKQSAATVEEVRDGGSTKAVQLFIYTGSSPQSTGTLRSGLQNRPAATRNKGLMVHSASL</sequence>
<accession>A0A7J8C8S9</accession>
<keyword evidence="2" id="KW-1185">Reference proteome</keyword>
<dbReference type="EMBL" id="JACASF010000021">
    <property type="protein sequence ID" value="KAF6407253.1"/>
    <property type="molecule type" value="Genomic_DNA"/>
</dbReference>
<dbReference type="AlphaFoldDB" id="A0A7J8C8S9"/>
<dbReference type="Proteomes" id="UP000550707">
    <property type="component" value="Unassembled WGS sequence"/>
</dbReference>
<reference evidence="1 2" key="1">
    <citation type="journal article" date="2020" name="Nature">
        <title>Six reference-quality genomes reveal evolution of bat adaptations.</title>
        <authorList>
            <person name="Jebb D."/>
            <person name="Huang Z."/>
            <person name="Pippel M."/>
            <person name="Hughes G.M."/>
            <person name="Lavrichenko K."/>
            <person name="Devanna P."/>
            <person name="Winkler S."/>
            <person name="Jermiin L.S."/>
            <person name="Skirmuntt E.C."/>
            <person name="Katzourakis A."/>
            <person name="Burkitt-Gray L."/>
            <person name="Ray D.A."/>
            <person name="Sullivan K.A.M."/>
            <person name="Roscito J.G."/>
            <person name="Kirilenko B.M."/>
            <person name="Davalos L.M."/>
            <person name="Corthals A.P."/>
            <person name="Power M.L."/>
            <person name="Jones G."/>
            <person name="Ransome R.D."/>
            <person name="Dechmann D.K.N."/>
            <person name="Locatelli A.G."/>
            <person name="Puechmaille S.J."/>
            <person name="Fedrigo O."/>
            <person name="Jarvis E.D."/>
            <person name="Hiller M."/>
            <person name="Vernes S.C."/>
            <person name="Myers E.W."/>
            <person name="Teeling E.C."/>
        </authorList>
    </citation>
    <scope>NUCLEOTIDE SEQUENCE [LARGE SCALE GENOMIC DNA]</scope>
    <source>
        <strain evidence="1">MMolMol1</strain>
        <tissue evidence="1">Muscle</tissue>
    </source>
</reference>
<comment type="caution">
    <text evidence="1">The sequence shown here is derived from an EMBL/GenBank/DDBJ whole genome shotgun (WGS) entry which is preliminary data.</text>
</comment>
<organism evidence="1 2">
    <name type="scientific">Molossus molossus</name>
    <name type="common">Pallas' mastiff bat</name>
    <name type="synonym">Vespertilio molossus</name>
    <dbReference type="NCBI Taxonomy" id="27622"/>
    <lineage>
        <taxon>Eukaryota</taxon>
        <taxon>Metazoa</taxon>
        <taxon>Chordata</taxon>
        <taxon>Craniata</taxon>
        <taxon>Vertebrata</taxon>
        <taxon>Euteleostomi</taxon>
        <taxon>Mammalia</taxon>
        <taxon>Eutheria</taxon>
        <taxon>Laurasiatheria</taxon>
        <taxon>Chiroptera</taxon>
        <taxon>Yangochiroptera</taxon>
        <taxon>Molossidae</taxon>
        <taxon>Molossus</taxon>
    </lineage>
</organism>
<gene>
    <name evidence="1" type="ORF">HJG59_009913</name>
</gene>